<protein>
    <submittedName>
        <fullName evidence="2">Uncharacterized protein</fullName>
    </submittedName>
</protein>
<organism evidence="2 3">
    <name type="scientific">Mycena metata</name>
    <dbReference type="NCBI Taxonomy" id="1033252"/>
    <lineage>
        <taxon>Eukaryota</taxon>
        <taxon>Fungi</taxon>
        <taxon>Dikarya</taxon>
        <taxon>Basidiomycota</taxon>
        <taxon>Agaricomycotina</taxon>
        <taxon>Agaricomycetes</taxon>
        <taxon>Agaricomycetidae</taxon>
        <taxon>Agaricales</taxon>
        <taxon>Marasmiineae</taxon>
        <taxon>Mycenaceae</taxon>
        <taxon>Mycena</taxon>
    </lineage>
</organism>
<evidence type="ECO:0000256" key="1">
    <source>
        <dbReference type="SAM" id="MobiDB-lite"/>
    </source>
</evidence>
<comment type="caution">
    <text evidence="2">The sequence shown here is derived from an EMBL/GenBank/DDBJ whole genome shotgun (WGS) entry which is preliminary data.</text>
</comment>
<evidence type="ECO:0000313" key="3">
    <source>
        <dbReference type="Proteomes" id="UP001215598"/>
    </source>
</evidence>
<dbReference type="Proteomes" id="UP001215598">
    <property type="component" value="Unassembled WGS sequence"/>
</dbReference>
<proteinExistence type="predicted"/>
<reference evidence="2" key="1">
    <citation type="submission" date="2023-03" db="EMBL/GenBank/DDBJ databases">
        <title>Massive genome expansion in bonnet fungi (Mycena s.s.) driven by repeated elements and novel gene families across ecological guilds.</title>
        <authorList>
            <consortium name="Lawrence Berkeley National Laboratory"/>
            <person name="Harder C.B."/>
            <person name="Miyauchi S."/>
            <person name="Viragh M."/>
            <person name="Kuo A."/>
            <person name="Thoen E."/>
            <person name="Andreopoulos B."/>
            <person name="Lu D."/>
            <person name="Skrede I."/>
            <person name="Drula E."/>
            <person name="Henrissat B."/>
            <person name="Morin E."/>
            <person name="Kohler A."/>
            <person name="Barry K."/>
            <person name="LaButti K."/>
            <person name="Morin E."/>
            <person name="Salamov A."/>
            <person name="Lipzen A."/>
            <person name="Mereny Z."/>
            <person name="Hegedus B."/>
            <person name="Baldrian P."/>
            <person name="Stursova M."/>
            <person name="Weitz H."/>
            <person name="Taylor A."/>
            <person name="Grigoriev I.V."/>
            <person name="Nagy L.G."/>
            <person name="Martin F."/>
            <person name="Kauserud H."/>
        </authorList>
    </citation>
    <scope>NUCLEOTIDE SEQUENCE</scope>
    <source>
        <strain evidence="2">CBHHK182m</strain>
    </source>
</reference>
<accession>A0AAD7DLS3</accession>
<feature type="region of interest" description="Disordered" evidence="1">
    <location>
        <begin position="54"/>
        <end position="78"/>
    </location>
</feature>
<dbReference type="AlphaFoldDB" id="A0AAD7DLS3"/>
<gene>
    <name evidence="2" type="ORF">B0H16DRAFT_1485745</name>
</gene>
<sequence>MSIECCPPWSAFTLPPQGNAIPLEVKLLDITEEEIENTDRRAFHEVPSRSVISRLHHEDKADTVTTPTRAPLPPTPPCRLRKKVKLQFATGPKIGRSSAGLSRCPRAFVDVINKIGAFFVGPPTQRGA</sequence>
<evidence type="ECO:0000313" key="2">
    <source>
        <dbReference type="EMBL" id="KAJ7694283.1"/>
    </source>
</evidence>
<name>A0AAD7DLS3_9AGAR</name>
<keyword evidence="3" id="KW-1185">Reference proteome</keyword>
<dbReference type="EMBL" id="JARKIB010000693">
    <property type="protein sequence ID" value="KAJ7694283.1"/>
    <property type="molecule type" value="Genomic_DNA"/>
</dbReference>